<protein>
    <submittedName>
        <fullName evidence="8">DUF350 domain-containing protein</fullName>
    </submittedName>
    <submittedName>
        <fullName evidence="9">Putative membrane protein</fullName>
    </submittedName>
</protein>
<name>A0A0J6H790_9PSED</name>
<evidence type="ECO:0000256" key="4">
    <source>
        <dbReference type="ARBA" id="ARBA00022692"/>
    </source>
</evidence>
<dbReference type="Proteomes" id="UP000434925">
    <property type="component" value="Unassembled WGS sequence"/>
</dbReference>
<accession>A0A0J6H790</accession>
<feature type="transmembrane region" description="Helical" evidence="7">
    <location>
        <begin position="116"/>
        <end position="135"/>
    </location>
</feature>
<comment type="subcellular location">
    <subcellularLocation>
        <location evidence="1">Cell membrane</location>
        <topology evidence="1">Multi-pass membrane protein</topology>
    </subcellularLocation>
</comment>
<keyword evidence="10" id="KW-1185">Reference proteome</keyword>
<dbReference type="RefSeq" id="WP_048396421.1">
    <property type="nucleotide sequence ID" value="NZ_JYLB01000007.1"/>
</dbReference>
<evidence type="ECO:0000256" key="1">
    <source>
        <dbReference type="ARBA" id="ARBA00004651"/>
    </source>
</evidence>
<dbReference type="Proteomes" id="UP000182814">
    <property type="component" value="Chromosome I"/>
</dbReference>
<feature type="transmembrane region" description="Helical" evidence="7">
    <location>
        <begin position="52"/>
        <end position="77"/>
    </location>
</feature>
<comment type="similarity">
    <text evidence="2">Belongs to the UPF0719 family.</text>
</comment>
<organism evidence="9 10">
    <name type="scientific">Pseudomonas lini</name>
    <dbReference type="NCBI Taxonomy" id="163011"/>
    <lineage>
        <taxon>Bacteria</taxon>
        <taxon>Pseudomonadati</taxon>
        <taxon>Pseudomonadota</taxon>
        <taxon>Gammaproteobacteria</taxon>
        <taxon>Pseudomonadales</taxon>
        <taxon>Pseudomonadaceae</taxon>
        <taxon>Pseudomonas</taxon>
    </lineage>
</organism>
<proteinExistence type="inferred from homology"/>
<evidence type="ECO:0000313" key="9">
    <source>
        <dbReference type="EMBL" id="SDS57294.1"/>
    </source>
</evidence>
<dbReference type="InterPro" id="IPR007140">
    <property type="entry name" value="DUF350"/>
</dbReference>
<evidence type="ECO:0000256" key="6">
    <source>
        <dbReference type="ARBA" id="ARBA00023136"/>
    </source>
</evidence>
<evidence type="ECO:0000256" key="5">
    <source>
        <dbReference type="ARBA" id="ARBA00022989"/>
    </source>
</evidence>
<evidence type="ECO:0000256" key="7">
    <source>
        <dbReference type="SAM" id="Phobius"/>
    </source>
</evidence>
<reference evidence="8 11" key="3">
    <citation type="submission" date="2019-09" db="EMBL/GenBank/DDBJ databases">
        <title>Draft genome sequences of 48 bacterial type strains from the CCUG.</title>
        <authorList>
            <person name="Tunovic T."/>
            <person name="Pineiro-Iglesias B."/>
            <person name="Unosson C."/>
            <person name="Inganas E."/>
            <person name="Ohlen M."/>
            <person name="Cardew S."/>
            <person name="Jensie-Markopoulos S."/>
            <person name="Salva-Serra F."/>
            <person name="Jaen-Luchoro D."/>
            <person name="Karlsson R."/>
            <person name="Svensson-Stadler L."/>
            <person name="Chun J."/>
            <person name="Moore E."/>
        </authorList>
    </citation>
    <scope>NUCLEOTIDE SEQUENCE [LARGE SCALE GENOMIC DNA]</scope>
    <source>
        <strain evidence="8 11">CCUG 51522</strain>
    </source>
</reference>
<feature type="transmembrane region" description="Helical" evidence="7">
    <location>
        <begin position="12"/>
        <end position="31"/>
    </location>
</feature>
<dbReference type="AlphaFoldDB" id="A0A0J6H790"/>
<keyword evidence="3" id="KW-1003">Cell membrane</keyword>
<evidence type="ECO:0000313" key="10">
    <source>
        <dbReference type="Proteomes" id="UP000182814"/>
    </source>
</evidence>
<evidence type="ECO:0000256" key="3">
    <source>
        <dbReference type="ARBA" id="ARBA00022475"/>
    </source>
</evidence>
<evidence type="ECO:0000313" key="8">
    <source>
        <dbReference type="EMBL" id="KAB0501990.1"/>
    </source>
</evidence>
<reference evidence="10" key="1">
    <citation type="submission" date="2016-10" db="EMBL/GenBank/DDBJ databases">
        <authorList>
            <person name="Varghese N."/>
            <person name="Submissions S."/>
        </authorList>
    </citation>
    <scope>NUCLEOTIDE SEQUENCE [LARGE SCALE GENOMIC DNA]</scope>
    <source>
        <strain evidence="10">BS3782</strain>
    </source>
</reference>
<dbReference type="Pfam" id="PF03994">
    <property type="entry name" value="DUF350"/>
    <property type="match status" value="1"/>
</dbReference>
<dbReference type="PATRIC" id="fig|163011.3.peg.5278"/>
<dbReference type="EMBL" id="VZPO01000008">
    <property type="protein sequence ID" value="KAB0501990.1"/>
    <property type="molecule type" value="Genomic_DNA"/>
</dbReference>
<evidence type="ECO:0000313" key="11">
    <source>
        <dbReference type="Proteomes" id="UP000434925"/>
    </source>
</evidence>
<evidence type="ECO:0000256" key="2">
    <source>
        <dbReference type="ARBA" id="ARBA00005779"/>
    </source>
</evidence>
<dbReference type="GO" id="GO:0005886">
    <property type="term" value="C:plasma membrane"/>
    <property type="evidence" value="ECO:0007669"/>
    <property type="project" value="UniProtKB-SubCell"/>
</dbReference>
<sequence length="142" mass="14893">MLEALSISLNKAAVLGFVLYILGAAVLFALFQFIYTRITPHKEFELIRSGNVAAAIALGGAMIGFAIPASNVIAYSISILDFVVWAVIAAFVQLLAFLVTSLVLKGASERIKKGEIAAGIYIAAVAISVGMLNAACMTPSQN</sequence>
<gene>
    <name evidence="8" type="ORF">F7R14_20085</name>
    <name evidence="9" type="ORF">SAMN04490191_1760</name>
</gene>
<keyword evidence="5 7" id="KW-1133">Transmembrane helix</keyword>
<dbReference type="PANTHER" id="PTHR40043:SF1">
    <property type="entry name" value="UPF0719 INNER MEMBRANE PROTEIN YJFL"/>
    <property type="match status" value="1"/>
</dbReference>
<keyword evidence="4 7" id="KW-0812">Transmembrane</keyword>
<keyword evidence="6 7" id="KW-0472">Membrane</keyword>
<dbReference type="PANTHER" id="PTHR40043">
    <property type="entry name" value="UPF0719 INNER MEMBRANE PROTEIN YJFL"/>
    <property type="match status" value="1"/>
</dbReference>
<reference evidence="9" key="2">
    <citation type="submission" date="2016-10" db="EMBL/GenBank/DDBJ databases">
        <authorList>
            <person name="de Groot N.N."/>
        </authorList>
    </citation>
    <scope>NUCLEOTIDE SEQUENCE [LARGE SCALE GENOMIC DNA]</scope>
    <source>
        <strain evidence="9">BS3782</strain>
    </source>
</reference>
<feature type="transmembrane region" description="Helical" evidence="7">
    <location>
        <begin position="83"/>
        <end position="104"/>
    </location>
</feature>
<dbReference type="EMBL" id="LT629746">
    <property type="protein sequence ID" value="SDS57294.1"/>
    <property type="molecule type" value="Genomic_DNA"/>
</dbReference>